<dbReference type="AlphaFoldDB" id="A0A2P5HET3"/>
<feature type="domain" description="BZIP" evidence="5">
    <location>
        <begin position="6"/>
        <end position="21"/>
    </location>
</feature>
<feature type="region of interest" description="Disordered" evidence="4">
    <location>
        <begin position="1"/>
        <end position="77"/>
    </location>
</feature>
<comment type="caution">
    <text evidence="6">The sequence shown here is derived from an EMBL/GenBank/DDBJ whole genome shotgun (WGS) entry which is preliminary data.</text>
</comment>
<dbReference type="SUPFAM" id="SSF48403">
    <property type="entry name" value="Ankyrin repeat"/>
    <property type="match status" value="1"/>
</dbReference>
<dbReference type="OrthoDB" id="341259at2759"/>
<keyword evidence="2 3" id="KW-0040">ANK repeat</keyword>
<feature type="compositionally biased region" description="Polar residues" evidence="4">
    <location>
        <begin position="41"/>
        <end position="54"/>
    </location>
</feature>
<dbReference type="GO" id="GO:0003700">
    <property type="term" value="F:DNA-binding transcription factor activity"/>
    <property type="evidence" value="ECO:0007669"/>
    <property type="project" value="InterPro"/>
</dbReference>
<evidence type="ECO:0000256" key="1">
    <source>
        <dbReference type="ARBA" id="ARBA00022737"/>
    </source>
</evidence>
<feature type="repeat" description="ANK" evidence="3">
    <location>
        <begin position="327"/>
        <end position="359"/>
    </location>
</feature>
<gene>
    <name evidence="6" type="ORF">DHEL01_v212845</name>
</gene>
<evidence type="ECO:0000313" key="7">
    <source>
        <dbReference type="Proteomes" id="UP000094444"/>
    </source>
</evidence>
<feature type="region of interest" description="Disordered" evidence="4">
    <location>
        <begin position="172"/>
        <end position="225"/>
    </location>
</feature>
<protein>
    <recommendedName>
        <fullName evidence="5">BZIP domain-containing protein</fullName>
    </recommendedName>
</protein>
<dbReference type="PRINTS" id="PR01415">
    <property type="entry name" value="ANKYRIN"/>
</dbReference>
<reference evidence="6" key="1">
    <citation type="submission" date="2017-09" db="EMBL/GenBank/DDBJ databases">
        <title>Polyketide synthases of a Diaporthe helianthi virulent isolate.</title>
        <authorList>
            <person name="Baroncelli R."/>
        </authorList>
    </citation>
    <scope>NUCLEOTIDE SEQUENCE [LARGE SCALE GENOMIC DNA]</scope>
    <source>
        <strain evidence="6">7/96</strain>
    </source>
</reference>
<evidence type="ECO:0000313" key="6">
    <source>
        <dbReference type="EMBL" id="POS68761.1"/>
    </source>
</evidence>
<feature type="repeat" description="ANK" evidence="3">
    <location>
        <begin position="257"/>
        <end position="289"/>
    </location>
</feature>
<feature type="repeat" description="ANK" evidence="3">
    <location>
        <begin position="224"/>
        <end position="256"/>
    </location>
</feature>
<dbReference type="Proteomes" id="UP000094444">
    <property type="component" value="Unassembled WGS sequence"/>
</dbReference>
<dbReference type="PANTHER" id="PTHR24171:SF8">
    <property type="entry name" value="BRCA1-ASSOCIATED RING DOMAIN PROTEIN 1"/>
    <property type="match status" value="1"/>
</dbReference>
<sequence>MDTLERRREQNRAAQRRSRERQKSVAIIEHPRRLDDERTHSSPSTQLSATTSTFSQHHNSGSSHGLGGTCISPETIGSTGSVPSATFSATPSSSLAPAANTPTGCSDFHFYGTNLLFDNIGGVDMGDITGPNSSGSPLTGGPQAQQFADMIEELGYLDIPVHSNYNGDVLTLGANPLAPPPSKAASQPRNNARTFRQQQRQQQQQQSQQNGATKTGPSEEDATEWSTPLHVAAVHGRDKIITALLQHGADCNAKDSNGLTPLAHAAMNGHKEIVRLLLSHGARVSEVDDQRRTVLHWAVIRQREGVLKVLWEHCGREHVLIDRYDNTGRAPVHISIETGFEEGVRLLLDFGANVNLKMRKNTAE</sequence>
<evidence type="ECO:0000259" key="5">
    <source>
        <dbReference type="PROSITE" id="PS00036"/>
    </source>
</evidence>
<dbReference type="PROSITE" id="PS00036">
    <property type="entry name" value="BZIP_BASIC"/>
    <property type="match status" value="1"/>
</dbReference>
<dbReference type="InterPro" id="IPR046347">
    <property type="entry name" value="bZIP_sf"/>
</dbReference>
<dbReference type="Pfam" id="PF00023">
    <property type="entry name" value="Ank"/>
    <property type="match status" value="1"/>
</dbReference>
<dbReference type="SUPFAM" id="SSF57959">
    <property type="entry name" value="Leucine zipper domain"/>
    <property type="match status" value="1"/>
</dbReference>
<dbReference type="GO" id="GO:0004842">
    <property type="term" value="F:ubiquitin-protein transferase activity"/>
    <property type="evidence" value="ECO:0007669"/>
    <property type="project" value="TreeGrafter"/>
</dbReference>
<dbReference type="SMART" id="SM00248">
    <property type="entry name" value="ANK"/>
    <property type="match status" value="4"/>
</dbReference>
<dbReference type="InterPro" id="IPR004827">
    <property type="entry name" value="bZIP"/>
</dbReference>
<dbReference type="Pfam" id="PF12796">
    <property type="entry name" value="Ank_2"/>
    <property type="match status" value="1"/>
</dbReference>
<dbReference type="EMBL" id="MAVT02003232">
    <property type="protein sequence ID" value="POS68761.1"/>
    <property type="molecule type" value="Genomic_DNA"/>
</dbReference>
<dbReference type="InterPro" id="IPR036770">
    <property type="entry name" value="Ankyrin_rpt-contain_sf"/>
</dbReference>
<dbReference type="InterPro" id="IPR002110">
    <property type="entry name" value="Ankyrin_rpt"/>
</dbReference>
<organism evidence="6 7">
    <name type="scientific">Diaporthe helianthi</name>
    <dbReference type="NCBI Taxonomy" id="158607"/>
    <lineage>
        <taxon>Eukaryota</taxon>
        <taxon>Fungi</taxon>
        <taxon>Dikarya</taxon>
        <taxon>Ascomycota</taxon>
        <taxon>Pezizomycotina</taxon>
        <taxon>Sordariomycetes</taxon>
        <taxon>Sordariomycetidae</taxon>
        <taxon>Diaporthales</taxon>
        <taxon>Diaporthaceae</taxon>
        <taxon>Diaporthe</taxon>
    </lineage>
</organism>
<dbReference type="CDD" id="cd14688">
    <property type="entry name" value="bZIP_YAP"/>
    <property type="match status" value="1"/>
</dbReference>
<dbReference type="PROSITE" id="PS50297">
    <property type="entry name" value="ANK_REP_REGION"/>
    <property type="match status" value="3"/>
</dbReference>
<name>A0A2P5HET3_DIAHE</name>
<keyword evidence="1" id="KW-0677">Repeat</keyword>
<feature type="compositionally biased region" description="Low complexity" evidence="4">
    <location>
        <begin position="196"/>
        <end position="209"/>
    </location>
</feature>
<evidence type="ECO:0000256" key="3">
    <source>
        <dbReference type="PROSITE-ProRule" id="PRU00023"/>
    </source>
</evidence>
<keyword evidence="7" id="KW-1185">Reference proteome</keyword>
<dbReference type="PROSITE" id="PS50088">
    <property type="entry name" value="ANK_REPEAT"/>
    <property type="match status" value="3"/>
</dbReference>
<feature type="compositionally biased region" description="Basic and acidic residues" evidence="4">
    <location>
        <begin position="1"/>
        <end position="11"/>
    </location>
</feature>
<feature type="compositionally biased region" description="Basic and acidic residues" evidence="4">
    <location>
        <begin position="29"/>
        <end position="40"/>
    </location>
</feature>
<feature type="compositionally biased region" description="Polar residues" evidence="4">
    <location>
        <begin position="184"/>
        <end position="195"/>
    </location>
</feature>
<dbReference type="Gene3D" id="1.25.40.20">
    <property type="entry name" value="Ankyrin repeat-containing domain"/>
    <property type="match status" value="2"/>
</dbReference>
<dbReference type="GO" id="GO:0085020">
    <property type="term" value="P:protein K6-linked ubiquitination"/>
    <property type="evidence" value="ECO:0007669"/>
    <property type="project" value="TreeGrafter"/>
</dbReference>
<accession>A0A2P5HET3</accession>
<proteinExistence type="predicted"/>
<evidence type="ECO:0000256" key="2">
    <source>
        <dbReference type="ARBA" id="ARBA00023043"/>
    </source>
</evidence>
<dbReference type="STRING" id="158607.A0A2P5HET3"/>
<evidence type="ECO:0000256" key="4">
    <source>
        <dbReference type="SAM" id="MobiDB-lite"/>
    </source>
</evidence>
<dbReference type="InParanoid" id="A0A2P5HET3"/>
<dbReference type="PANTHER" id="PTHR24171">
    <property type="entry name" value="ANKYRIN REPEAT DOMAIN-CONTAINING PROTEIN 39-RELATED"/>
    <property type="match status" value="1"/>
</dbReference>